<keyword evidence="3" id="KW-0547">Nucleotide-binding</keyword>
<keyword evidence="1" id="KW-0723">Serine/threonine-protein kinase</keyword>
<reference evidence="3" key="1">
    <citation type="submission" date="2022-06" db="EMBL/GenBank/DDBJ databases">
        <authorList>
            <person name="Ping M."/>
        </authorList>
    </citation>
    <scope>NUCLEOTIDE SEQUENCE</scope>
    <source>
        <strain evidence="3">JCM11759T</strain>
        <plasmid evidence="3">unnamed1</plasmid>
    </source>
</reference>
<keyword evidence="1" id="KW-0808">Transferase</keyword>
<sequence>MSHRTGPAPLPGGRPRRLVTCSPGCTGIVIGHEPTAVADVRRWITRATRTTPRRSQDVALVASELATNAIRHSRSGDPGGRVLVEMFHQGDYYLLCVTDDGPRPGDEDQYPRVKNTPTEVPGGLGLHMVDALSRGWSWLVNTDGTVTVQARIPCGIER</sequence>
<dbReference type="InterPro" id="IPR050267">
    <property type="entry name" value="Anti-sigma-factor_SerPK"/>
</dbReference>
<accession>A0ABY5DIB7</accession>
<keyword evidence="3" id="KW-0614">Plasmid</keyword>
<dbReference type="Gene3D" id="3.30.565.10">
    <property type="entry name" value="Histidine kinase-like ATPase, C-terminal domain"/>
    <property type="match status" value="1"/>
</dbReference>
<name>A0ABY5DIB7_9ACTN</name>
<dbReference type="Pfam" id="PF13581">
    <property type="entry name" value="HATPase_c_2"/>
    <property type="match status" value="1"/>
</dbReference>
<protein>
    <submittedName>
        <fullName evidence="3">ATP-binding protein</fullName>
    </submittedName>
</protein>
<dbReference type="InterPro" id="IPR036890">
    <property type="entry name" value="HATPase_C_sf"/>
</dbReference>
<dbReference type="GO" id="GO:0005524">
    <property type="term" value="F:ATP binding"/>
    <property type="evidence" value="ECO:0007669"/>
    <property type="project" value="UniProtKB-KW"/>
</dbReference>
<keyword evidence="1" id="KW-0418">Kinase</keyword>
<evidence type="ECO:0000259" key="2">
    <source>
        <dbReference type="Pfam" id="PF13581"/>
    </source>
</evidence>
<geneLocation type="plasmid" evidence="3 4">
    <name>unnamed1</name>
</geneLocation>
<gene>
    <name evidence="3" type="ORF">NE857_33695</name>
</gene>
<dbReference type="SUPFAM" id="SSF55874">
    <property type="entry name" value="ATPase domain of HSP90 chaperone/DNA topoisomerase II/histidine kinase"/>
    <property type="match status" value="1"/>
</dbReference>
<keyword evidence="4" id="KW-1185">Reference proteome</keyword>
<dbReference type="PANTHER" id="PTHR35526">
    <property type="entry name" value="ANTI-SIGMA-F FACTOR RSBW-RELATED"/>
    <property type="match status" value="1"/>
</dbReference>
<dbReference type="InterPro" id="IPR003594">
    <property type="entry name" value="HATPase_dom"/>
</dbReference>
<dbReference type="RefSeq" id="WP_254422240.1">
    <property type="nucleotide sequence ID" value="NZ_BAAAJB010000040.1"/>
</dbReference>
<dbReference type="EMBL" id="CP099838">
    <property type="protein sequence ID" value="USY23586.1"/>
    <property type="molecule type" value="Genomic_DNA"/>
</dbReference>
<dbReference type="Proteomes" id="UP001055940">
    <property type="component" value="Plasmid unnamed1"/>
</dbReference>
<evidence type="ECO:0000313" key="3">
    <source>
        <dbReference type="EMBL" id="USY23586.1"/>
    </source>
</evidence>
<feature type="domain" description="Histidine kinase/HSP90-like ATPase" evidence="2">
    <location>
        <begin position="33"/>
        <end position="145"/>
    </location>
</feature>
<proteinExistence type="predicted"/>
<evidence type="ECO:0000313" key="4">
    <source>
        <dbReference type="Proteomes" id="UP001055940"/>
    </source>
</evidence>
<dbReference type="CDD" id="cd16936">
    <property type="entry name" value="HATPase_RsbW-like"/>
    <property type="match status" value="1"/>
</dbReference>
<dbReference type="PANTHER" id="PTHR35526:SF3">
    <property type="entry name" value="ANTI-SIGMA-F FACTOR RSBW"/>
    <property type="match status" value="1"/>
</dbReference>
<organism evidence="3 4">
    <name type="scientific">Nocardiopsis exhalans</name>
    <dbReference type="NCBI Taxonomy" id="163604"/>
    <lineage>
        <taxon>Bacteria</taxon>
        <taxon>Bacillati</taxon>
        <taxon>Actinomycetota</taxon>
        <taxon>Actinomycetes</taxon>
        <taxon>Streptosporangiales</taxon>
        <taxon>Nocardiopsidaceae</taxon>
        <taxon>Nocardiopsis</taxon>
    </lineage>
</organism>
<evidence type="ECO:0000256" key="1">
    <source>
        <dbReference type="ARBA" id="ARBA00022527"/>
    </source>
</evidence>
<keyword evidence="3" id="KW-0067">ATP-binding</keyword>